<sequence>MLQLQDIDDFREEHCQALYSLGESLKSSREKILSHVAQIRSLQEDKLGLQKLLKALSVRCNALERRLIRQSDCAASKSDLCETCLKSSTATTTTSSSSSRRFSVRSEASTFLSTSDEAEDQMPTPRNDPQILRELQRRNALQPAHLRTSYALATNCYSPKVILETLDTVQEARVKRKCSTSSNLTPTERRDSNAVAEAVLSARASSPARRSALTQSDLDRATLIKQMQLRKSDAFTVEWNNNQRRILN</sequence>
<proteinExistence type="predicted"/>
<keyword evidence="2" id="KW-1185">Reference proteome</keyword>
<reference evidence="1 2" key="1">
    <citation type="submission" date="2024-11" db="EMBL/GenBank/DDBJ databases">
        <title>Adaptive evolution of stress response genes in parasites aligns with host niche diversity.</title>
        <authorList>
            <person name="Hahn C."/>
            <person name="Resl P."/>
        </authorList>
    </citation>
    <scope>NUCLEOTIDE SEQUENCE [LARGE SCALE GENOMIC DNA]</scope>
    <source>
        <strain evidence="1">EGGRZ-B1_66</strain>
        <tissue evidence="1">Body</tissue>
    </source>
</reference>
<organism evidence="1 2">
    <name type="scientific">Cichlidogyrus casuarinus</name>
    <dbReference type="NCBI Taxonomy" id="1844966"/>
    <lineage>
        <taxon>Eukaryota</taxon>
        <taxon>Metazoa</taxon>
        <taxon>Spiralia</taxon>
        <taxon>Lophotrochozoa</taxon>
        <taxon>Platyhelminthes</taxon>
        <taxon>Monogenea</taxon>
        <taxon>Monopisthocotylea</taxon>
        <taxon>Dactylogyridea</taxon>
        <taxon>Ancyrocephalidae</taxon>
        <taxon>Cichlidogyrus</taxon>
    </lineage>
</organism>
<comment type="caution">
    <text evidence="1">The sequence shown here is derived from an EMBL/GenBank/DDBJ whole genome shotgun (WGS) entry which is preliminary data.</text>
</comment>
<dbReference type="EMBL" id="JBJKFK010007436">
    <property type="protein sequence ID" value="KAL3307416.1"/>
    <property type="molecule type" value="Genomic_DNA"/>
</dbReference>
<dbReference type="Proteomes" id="UP001626550">
    <property type="component" value="Unassembled WGS sequence"/>
</dbReference>
<gene>
    <name evidence="1" type="ORF">Ciccas_014069</name>
</gene>
<protein>
    <submittedName>
        <fullName evidence="1">Uncharacterized protein</fullName>
    </submittedName>
</protein>
<dbReference type="AlphaFoldDB" id="A0ABD2PNV5"/>
<evidence type="ECO:0000313" key="1">
    <source>
        <dbReference type="EMBL" id="KAL3307416.1"/>
    </source>
</evidence>
<accession>A0ABD2PNV5</accession>
<name>A0ABD2PNV5_9PLAT</name>
<evidence type="ECO:0000313" key="2">
    <source>
        <dbReference type="Proteomes" id="UP001626550"/>
    </source>
</evidence>